<dbReference type="Gene3D" id="1.20.1070.10">
    <property type="entry name" value="Rhodopsin 7-helix transmembrane proteins"/>
    <property type="match status" value="1"/>
</dbReference>
<reference evidence="3 4" key="1">
    <citation type="journal article" name="Sci. Rep.">
        <title>Genome-scale phylogenetic analyses confirm Olpidium as the closest living zoosporic fungus to the non-flagellated, terrestrial fungi.</title>
        <authorList>
            <person name="Chang Y."/>
            <person name="Rochon D."/>
            <person name="Sekimoto S."/>
            <person name="Wang Y."/>
            <person name="Chovatia M."/>
            <person name="Sandor L."/>
            <person name="Salamov A."/>
            <person name="Grigoriev I.V."/>
            <person name="Stajich J.E."/>
            <person name="Spatafora J.W."/>
        </authorList>
    </citation>
    <scope>NUCLEOTIDE SEQUENCE [LARGE SCALE GENOMIC DNA]</scope>
    <source>
        <strain evidence="3">S191</strain>
    </source>
</reference>
<dbReference type="AlphaFoldDB" id="A0A8H8DI08"/>
<feature type="transmembrane region" description="Helical" evidence="2">
    <location>
        <begin position="17"/>
        <end position="39"/>
    </location>
</feature>
<evidence type="ECO:0000256" key="1">
    <source>
        <dbReference type="SAM" id="MobiDB-lite"/>
    </source>
</evidence>
<organism evidence="3 4">
    <name type="scientific">Olpidium bornovanus</name>
    <dbReference type="NCBI Taxonomy" id="278681"/>
    <lineage>
        <taxon>Eukaryota</taxon>
        <taxon>Fungi</taxon>
        <taxon>Fungi incertae sedis</taxon>
        <taxon>Olpidiomycota</taxon>
        <taxon>Olpidiomycotina</taxon>
        <taxon>Olpidiomycetes</taxon>
        <taxon>Olpidiales</taxon>
        <taxon>Olpidiaceae</taxon>
        <taxon>Olpidium</taxon>
    </lineage>
</organism>
<dbReference type="EMBL" id="JAEFCI010007531">
    <property type="protein sequence ID" value="KAG5459006.1"/>
    <property type="molecule type" value="Genomic_DNA"/>
</dbReference>
<accession>A0A8H8DI08</accession>
<keyword evidence="2" id="KW-1133">Transmembrane helix</keyword>
<evidence type="ECO:0000256" key="2">
    <source>
        <dbReference type="SAM" id="Phobius"/>
    </source>
</evidence>
<keyword evidence="4" id="KW-1185">Reference proteome</keyword>
<protein>
    <submittedName>
        <fullName evidence="3">Uncharacterized protein</fullName>
    </submittedName>
</protein>
<evidence type="ECO:0000313" key="4">
    <source>
        <dbReference type="Proteomes" id="UP000673691"/>
    </source>
</evidence>
<sequence>MAAIESWQGVDKRRLDLVTTMAAVLSLTGSIAVIVMYAFCKSYHSQAAKVTCYLAVADLITMSVKVIGHRVRRRAATRNRLTTAGVLRKPSPTGPAPLPGTRASSAKHKGRSYSGEICPAAFGFP</sequence>
<keyword evidence="2" id="KW-0812">Transmembrane</keyword>
<comment type="caution">
    <text evidence="3">The sequence shown here is derived from an EMBL/GenBank/DDBJ whole genome shotgun (WGS) entry which is preliminary data.</text>
</comment>
<name>A0A8H8DI08_9FUNG</name>
<gene>
    <name evidence="3" type="ORF">BJ554DRAFT_669</name>
</gene>
<dbReference type="Proteomes" id="UP000673691">
    <property type="component" value="Unassembled WGS sequence"/>
</dbReference>
<evidence type="ECO:0000313" key="3">
    <source>
        <dbReference type="EMBL" id="KAG5459006.1"/>
    </source>
</evidence>
<proteinExistence type="predicted"/>
<feature type="region of interest" description="Disordered" evidence="1">
    <location>
        <begin position="83"/>
        <end position="112"/>
    </location>
</feature>
<keyword evidence="2" id="KW-0472">Membrane</keyword>